<dbReference type="EMBL" id="MU825873">
    <property type="protein sequence ID" value="KAJ7387655.1"/>
    <property type="molecule type" value="Genomic_DNA"/>
</dbReference>
<dbReference type="GO" id="GO:0036374">
    <property type="term" value="F:glutathione hydrolase activity"/>
    <property type="evidence" value="ECO:0007669"/>
    <property type="project" value="InterPro"/>
</dbReference>
<evidence type="ECO:0000313" key="1">
    <source>
        <dbReference type="EMBL" id="KAJ7387655.1"/>
    </source>
</evidence>
<keyword evidence="2" id="KW-1185">Reference proteome</keyword>
<dbReference type="AlphaFoldDB" id="A0A9W9ZUC9"/>
<reference evidence="1" key="1">
    <citation type="submission" date="2023-01" db="EMBL/GenBank/DDBJ databases">
        <title>Genome assembly of the deep-sea coral Lophelia pertusa.</title>
        <authorList>
            <person name="Herrera S."/>
            <person name="Cordes E."/>
        </authorList>
    </citation>
    <scope>NUCLEOTIDE SEQUENCE</scope>
    <source>
        <strain evidence="1">USNM1676648</strain>
        <tissue evidence="1">Polyp</tissue>
    </source>
</reference>
<dbReference type="InterPro" id="IPR029055">
    <property type="entry name" value="Ntn_hydrolases_N"/>
</dbReference>
<evidence type="ECO:0000313" key="2">
    <source>
        <dbReference type="Proteomes" id="UP001163046"/>
    </source>
</evidence>
<gene>
    <name evidence="1" type="ORF">OS493_000992</name>
</gene>
<proteinExistence type="predicted"/>
<protein>
    <submittedName>
        <fullName evidence="1">Uncharacterized protein</fullName>
    </submittedName>
</protein>
<name>A0A9W9ZUC9_9CNID</name>
<dbReference type="OrthoDB" id="1081007at2759"/>
<sequence>MLRGLAVGVPGELRGLEAAWKKYGKLTWKELFQPAIHITKKGFIIPQTVDIAINIWNLDLLMKDKTFR</sequence>
<dbReference type="PRINTS" id="PR01210">
    <property type="entry name" value="GGTRANSPTASE"/>
</dbReference>
<dbReference type="GO" id="GO:0006751">
    <property type="term" value="P:glutathione catabolic process"/>
    <property type="evidence" value="ECO:0007669"/>
    <property type="project" value="InterPro"/>
</dbReference>
<dbReference type="GO" id="GO:0005886">
    <property type="term" value="C:plasma membrane"/>
    <property type="evidence" value="ECO:0007669"/>
    <property type="project" value="TreeGrafter"/>
</dbReference>
<dbReference type="SUPFAM" id="SSF56235">
    <property type="entry name" value="N-terminal nucleophile aminohydrolases (Ntn hydrolases)"/>
    <property type="match status" value="1"/>
</dbReference>
<dbReference type="Pfam" id="PF01019">
    <property type="entry name" value="G_glu_transpept"/>
    <property type="match status" value="1"/>
</dbReference>
<accession>A0A9W9ZUC9</accession>
<dbReference type="Proteomes" id="UP001163046">
    <property type="component" value="Unassembled WGS sequence"/>
</dbReference>
<organism evidence="1 2">
    <name type="scientific">Desmophyllum pertusum</name>
    <dbReference type="NCBI Taxonomy" id="174260"/>
    <lineage>
        <taxon>Eukaryota</taxon>
        <taxon>Metazoa</taxon>
        <taxon>Cnidaria</taxon>
        <taxon>Anthozoa</taxon>
        <taxon>Hexacorallia</taxon>
        <taxon>Scleractinia</taxon>
        <taxon>Caryophylliina</taxon>
        <taxon>Caryophylliidae</taxon>
        <taxon>Desmophyllum</taxon>
    </lineage>
</organism>
<dbReference type="InterPro" id="IPR000101">
    <property type="entry name" value="GGT_peptidase"/>
</dbReference>
<dbReference type="PANTHER" id="PTHR11686">
    <property type="entry name" value="GAMMA GLUTAMYL TRANSPEPTIDASE"/>
    <property type="match status" value="1"/>
</dbReference>
<comment type="caution">
    <text evidence="1">The sequence shown here is derived from an EMBL/GenBank/DDBJ whole genome shotgun (WGS) entry which is preliminary data.</text>
</comment>
<dbReference type="PANTHER" id="PTHR11686:SF9">
    <property type="entry name" value="RE13973P"/>
    <property type="match status" value="1"/>
</dbReference>